<dbReference type="STRING" id="1890683.A0A427YFX2"/>
<dbReference type="GO" id="GO:0005634">
    <property type="term" value="C:nucleus"/>
    <property type="evidence" value="ECO:0007669"/>
    <property type="project" value="UniProtKB-SubCell"/>
</dbReference>
<dbReference type="GO" id="GO:0046872">
    <property type="term" value="F:metal ion binding"/>
    <property type="evidence" value="ECO:0007669"/>
    <property type="project" value="UniProtKB-KW"/>
</dbReference>
<evidence type="ECO:0000313" key="9">
    <source>
        <dbReference type="EMBL" id="RSH89943.1"/>
    </source>
</evidence>
<sequence length="181" mass="20226">MLFLENRVAELEARLATYSPDNVDVADHLRQNPFTPASPSSGTVSNQNNPHNNYAAGVALLSLNSANEPHYLGLSSGFSWARTILGIFKPPSTSLFTPDASRNRPSHPSNRTEAPKFPSEAASDARIEAFYMHVQARHPFMDWRQLKSWVHKRELLVGMKSSYEIGTPRARLIGTASFFIW</sequence>
<dbReference type="InterPro" id="IPR052202">
    <property type="entry name" value="Yeast_MetPath_Reg"/>
</dbReference>
<evidence type="ECO:0000256" key="7">
    <source>
        <dbReference type="ARBA" id="ARBA00023242"/>
    </source>
</evidence>
<keyword evidence="7" id="KW-0539">Nucleus</keyword>
<evidence type="ECO:0000256" key="3">
    <source>
        <dbReference type="ARBA" id="ARBA00022833"/>
    </source>
</evidence>
<gene>
    <name evidence="9" type="ORF">EHS25_001929</name>
</gene>
<feature type="region of interest" description="Disordered" evidence="8">
    <location>
        <begin position="30"/>
        <end position="50"/>
    </location>
</feature>
<evidence type="ECO:0000256" key="8">
    <source>
        <dbReference type="SAM" id="MobiDB-lite"/>
    </source>
</evidence>
<keyword evidence="6" id="KW-0804">Transcription</keyword>
<reference evidence="9 10" key="1">
    <citation type="submission" date="2018-11" db="EMBL/GenBank/DDBJ databases">
        <title>Genome sequence of Saitozyma podzolica DSM 27192.</title>
        <authorList>
            <person name="Aliyu H."/>
            <person name="Gorte O."/>
            <person name="Ochsenreither K."/>
        </authorList>
    </citation>
    <scope>NUCLEOTIDE SEQUENCE [LARGE SCALE GENOMIC DNA]</scope>
    <source>
        <strain evidence="9 10">DSM 27192</strain>
    </source>
</reference>
<keyword evidence="3" id="KW-0862">Zinc</keyword>
<evidence type="ECO:0000256" key="6">
    <source>
        <dbReference type="ARBA" id="ARBA00023163"/>
    </source>
</evidence>
<dbReference type="EMBL" id="RSCD01000012">
    <property type="protein sequence ID" value="RSH89943.1"/>
    <property type="molecule type" value="Genomic_DNA"/>
</dbReference>
<evidence type="ECO:0000313" key="10">
    <source>
        <dbReference type="Proteomes" id="UP000279259"/>
    </source>
</evidence>
<accession>A0A427YFX2</accession>
<feature type="compositionally biased region" description="Polar residues" evidence="8">
    <location>
        <begin position="32"/>
        <end position="50"/>
    </location>
</feature>
<evidence type="ECO:0000256" key="1">
    <source>
        <dbReference type="ARBA" id="ARBA00004123"/>
    </source>
</evidence>
<dbReference type="PANTHER" id="PTHR47782:SF12">
    <property type="entry name" value="ZN(II)2CYS6 TRANSCRIPTION FACTOR (EUROFUNG)"/>
    <property type="match status" value="1"/>
</dbReference>
<keyword evidence="10" id="KW-1185">Reference proteome</keyword>
<dbReference type="PANTHER" id="PTHR47782">
    <property type="entry name" value="ZN(II)2CYS6 TRANSCRIPTION FACTOR (EUROFUNG)-RELATED"/>
    <property type="match status" value="1"/>
</dbReference>
<evidence type="ECO:0000256" key="5">
    <source>
        <dbReference type="ARBA" id="ARBA00023125"/>
    </source>
</evidence>
<keyword evidence="2" id="KW-0479">Metal-binding</keyword>
<comment type="caution">
    <text evidence="9">The sequence shown here is derived from an EMBL/GenBank/DDBJ whole genome shotgun (WGS) entry which is preliminary data.</text>
</comment>
<feature type="region of interest" description="Disordered" evidence="8">
    <location>
        <begin position="96"/>
        <end position="119"/>
    </location>
</feature>
<keyword evidence="4" id="KW-0805">Transcription regulation</keyword>
<name>A0A427YFX2_9TREE</name>
<dbReference type="GO" id="GO:0043565">
    <property type="term" value="F:sequence-specific DNA binding"/>
    <property type="evidence" value="ECO:0007669"/>
    <property type="project" value="TreeGrafter"/>
</dbReference>
<keyword evidence="5" id="KW-0238">DNA-binding</keyword>
<comment type="subcellular location">
    <subcellularLocation>
        <location evidence="1">Nucleus</location>
    </subcellularLocation>
</comment>
<organism evidence="9 10">
    <name type="scientific">Saitozyma podzolica</name>
    <dbReference type="NCBI Taxonomy" id="1890683"/>
    <lineage>
        <taxon>Eukaryota</taxon>
        <taxon>Fungi</taxon>
        <taxon>Dikarya</taxon>
        <taxon>Basidiomycota</taxon>
        <taxon>Agaricomycotina</taxon>
        <taxon>Tremellomycetes</taxon>
        <taxon>Tremellales</taxon>
        <taxon>Trimorphomycetaceae</taxon>
        <taxon>Saitozyma</taxon>
    </lineage>
</organism>
<dbReference type="AlphaFoldDB" id="A0A427YFX2"/>
<dbReference type="OrthoDB" id="3364175at2759"/>
<dbReference type="Proteomes" id="UP000279259">
    <property type="component" value="Unassembled WGS sequence"/>
</dbReference>
<dbReference type="GO" id="GO:0000981">
    <property type="term" value="F:DNA-binding transcription factor activity, RNA polymerase II-specific"/>
    <property type="evidence" value="ECO:0007669"/>
    <property type="project" value="TreeGrafter"/>
</dbReference>
<evidence type="ECO:0000256" key="2">
    <source>
        <dbReference type="ARBA" id="ARBA00022723"/>
    </source>
</evidence>
<proteinExistence type="predicted"/>
<dbReference type="GO" id="GO:0045944">
    <property type="term" value="P:positive regulation of transcription by RNA polymerase II"/>
    <property type="evidence" value="ECO:0007669"/>
    <property type="project" value="TreeGrafter"/>
</dbReference>
<evidence type="ECO:0000256" key="4">
    <source>
        <dbReference type="ARBA" id="ARBA00023015"/>
    </source>
</evidence>
<protein>
    <submittedName>
        <fullName evidence="9">Uncharacterized protein</fullName>
    </submittedName>
</protein>